<evidence type="ECO:0000313" key="2">
    <source>
        <dbReference type="EMBL" id="CAI9578930.1"/>
    </source>
</evidence>
<name>A0ABN9E206_9NEOB</name>
<sequence length="291" mass="30520">MGNRRQSTPGQGSRATGGNLPLGRGLGQQAATYHWAGASGNRRQSPPGQGSRATGGNLPLGRGLGQQAATYHWAGALGNRRQSTPGQGSRATGGNLPWAGARATGCKPTTGQGPRGLNATLAGHWVHGDSTGSDGSSTQGHHRTRVVRAHTAGQFGTRVVGAHSGDSSEHGRSVHTARTVQDTGSQCAQQGQFRTRVVGAHSGGQFRTRVVGAHSGDTQQQTASRDTQPRTVCRVPQQQLPGHSSRQGARVPSRQAYRLAGSQLWGLTFEEEAHAELWRLPTLGYCRGLQS</sequence>
<reference evidence="2" key="1">
    <citation type="submission" date="2023-05" db="EMBL/GenBank/DDBJ databases">
        <authorList>
            <person name="Stuckert A."/>
        </authorList>
    </citation>
    <scope>NUCLEOTIDE SEQUENCE</scope>
</reference>
<feature type="compositionally biased region" description="Polar residues" evidence="1">
    <location>
        <begin position="80"/>
        <end position="92"/>
    </location>
</feature>
<dbReference type="EMBL" id="CATNWA010015049">
    <property type="protein sequence ID" value="CAI9578930.1"/>
    <property type="molecule type" value="Genomic_DNA"/>
</dbReference>
<comment type="caution">
    <text evidence="2">The sequence shown here is derived from an EMBL/GenBank/DDBJ whole genome shotgun (WGS) entry which is preliminary data.</text>
</comment>
<proteinExistence type="predicted"/>
<evidence type="ECO:0000256" key="1">
    <source>
        <dbReference type="SAM" id="MobiDB-lite"/>
    </source>
</evidence>
<feature type="region of interest" description="Disordered" evidence="1">
    <location>
        <begin position="78"/>
        <end position="142"/>
    </location>
</feature>
<gene>
    <name evidence="2" type="ORF">SPARVUS_LOCUS8999081</name>
</gene>
<feature type="compositionally biased region" description="Polar residues" evidence="1">
    <location>
        <begin position="216"/>
        <end position="247"/>
    </location>
</feature>
<feature type="compositionally biased region" description="Polar residues" evidence="1">
    <location>
        <begin position="41"/>
        <end position="54"/>
    </location>
</feature>
<feature type="compositionally biased region" description="Low complexity" evidence="1">
    <location>
        <begin position="128"/>
        <end position="139"/>
    </location>
</feature>
<protein>
    <submittedName>
        <fullName evidence="2">Uncharacterized protein</fullName>
    </submittedName>
</protein>
<feature type="region of interest" description="Disordered" evidence="1">
    <location>
        <begin position="1"/>
        <end position="63"/>
    </location>
</feature>
<feature type="region of interest" description="Disordered" evidence="1">
    <location>
        <begin position="213"/>
        <end position="252"/>
    </location>
</feature>
<organism evidence="2 3">
    <name type="scientific">Staurois parvus</name>
    <dbReference type="NCBI Taxonomy" id="386267"/>
    <lineage>
        <taxon>Eukaryota</taxon>
        <taxon>Metazoa</taxon>
        <taxon>Chordata</taxon>
        <taxon>Craniata</taxon>
        <taxon>Vertebrata</taxon>
        <taxon>Euteleostomi</taxon>
        <taxon>Amphibia</taxon>
        <taxon>Batrachia</taxon>
        <taxon>Anura</taxon>
        <taxon>Neobatrachia</taxon>
        <taxon>Ranoidea</taxon>
        <taxon>Ranidae</taxon>
        <taxon>Staurois</taxon>
    </lineage>
</organism>
<feature type="compositionally biased region" description="Polar residues" evidence="1">
    <location>
        <begin position="1"/>
        <end position="16"/>
    </location>
</feature>
<accession>A0ABN9E206</accession>
<dbReference type="Proteomes" id="UP001162483">
    <property type="component" value="Unassembled WGS sequence"/>
</dbReference>
<keyword evidence="3" id="KW-1185">Reference proteome</keyword>
<evidence type="ECO:0000313" key="3">
    <source>
        <dbReference type="Proteomes" id="UP001162483"/>
    </source>
</evidence>